<comment type="cofactor">
    <cofactor evidence="2">
        <name>Mg(2+)</name>
        <dbReference type="ChEBI" id="CHEBI:18420"/>
    </cofactor>
    <text evidence="2">Binds 2 magnesium ions per subunit.</text>
</comment>
<dbReference type="CDD" id="cd00475">
    <property type="entry name" value="Cis_IPPS"/>
    <property type="match status" value="1"/>
</dbReference>
<comment type="similarity">
    <text evidence="2">Belongs to the UPP synthase family.</text>
</comment>
<evidence type="ECO:0000256" key="1">
    <source>
        <dbReference type="ARBA" id="ARBA00022679"/>
    </source>
</evidence>
<feature type="binding site" evidence="2">
    <location>
        <position position="38"/>
    </location>
    <ligand>
        <name>substrate</name>
    </ligand>
</feature>
<dbReference type="EC" id="2.5.1.-" evidence="2"/>
<keyword evidence="1 2" id="KW-0808">Transferase</keyword>
<evidence type="ECO:0000313" key="3">
    <source>
        <dbReference type="EMBL" id="SIN63258.1"/>
    </source>
</evidence>
<comment type="subunit">
    <text evidence="2">Homodimer.</text>
</comment>
<dbReference type="SUPFAM" id="SSF64005">
    <property type="entry name" value="Undecaprenyl diphosphate synthase"/>
    <property type="match status" value="1"/>
</dbReference>
<dbReference type="NCBIfam" id="TIGR00055">
    <property type="entry name" value="uppS"/>
    <property type="match status" value="1"/>
</dbReference>
<keyword evidence="2" id="KW-0460">Magnesium</keyword>
<dbReference type="Proteomes" id="UP000185093">
    <property type="component" value="Unassembled WGS sequence"/>
</dbReference>
<feature type="binding site" evidence="2">
    <location>
        <position position="76"/>
    </location>
    <ligand>
        <name>substrate</name>
    </ligand>
</feature>
<feature type="binding site" evidence="2">
    <location>
        <begin position="70"/>
        <end position="72"/>
    </location>
    <ligand>
        <name>substrate</name>
    </ligand>
</feature>
<dbReference type="RefSeq" id="WP_014806641.1">
    <property type="nucleotide sequence ID" value="NZ_DAONLC010000006.1"/>
</dbReference>
<gene>
    <name evidence="3" type="ORF">SAMN05444368_0354</name>
</gene>
<organism evidence="3 4">
    <name type="scientific">Acetomicrobium flavidum</name>
    <dbReference type="NCBI Taxonomy" id="49896"/>
    <lineage>
        <taxon>Bacteria</taxon>
        <taxon>Thermotogati</taxon>
        <taxon>Synergistota</taxon>
        <taxon>Synergistia</taxon>
        <taxon>Synergistales</taxon>
        <taxon>Acetomicrobiaceae</taxon>
        <taxon>Acetomicrobium</taxon>
    </lineage>
</organism>
<dbReference type="NCBIfam" id="NF011405">
    <property type="entry name" value="PRK14830.1"/>
    <property type="match status" value="1"/>
</dbReference>
<dbReference type="PANTHER" id="PTHR10291:SF0">
    <property type="entry name" value="DEHYDRODOLICHYL DIPHOSPHATE SYNTHASE 2"/>
    <property type="match status" value="1"/>
</dbReference>
<feature type="active site" description="Proton acceptor" evidence="2">
    <location>
        <position position="73"/>
    </location>
</feature>
<feature type="binding site" evidence="2">
    <location>
        <position position="74"/>
    </location>
    <ligand>
        <name>substrate</name>
    </ligand>
</feature>
<dbReference type="InterPro" id="IPR001441">
    <property type="entry name" value="UPP_synth-like"/>
</dbReference>
<keyword evidence="2" id="KW-0479">Metal-binding</keyword>
<feature type="binding site" evidence="2">
    <location>
        <position position="25"/>
    </location>
    <ligand>
        <name>Mg(2+)</name>
        <dbReference type="ChEBI" id="CHEBI:18420"/>
    </ligand>
</feature>
<name>A0ABY1JB90_9BACT</name>
<feature type="binding site" evidence="2">
    <location>
        <position position="30"/>
    </location>
    <ligand>
        <name>substrate</name>
    </ligand>
</feature>
<feature type="binding site" evidence="2">
    <location>
        <position position="191"/>
    </location>
    <ligand>
        <name>substrate</name>
    </ligand>
</feature>
<evidence type="ECO:0000313" key="4">
    <source>
        <dbReference type="Proteomes" id="UP000185093"/>
    </source>
</evidence>
<dbReference type="Gene3D" id="3.40.1180.10">
    <property type="entry name" value="Decaprenyl diphosphate synthase-like"/>
    <property type="match status" value="1"/>
</dbReference>
<protein>
    <recommendedName>
        <fullName evidence="2">Isoprenyl transferase</fullName>
        <ecNumber evidence="2">2.5.1.-</ecNumber>
    </recommendedName>
</protein>
<sequence length="243" mass="28488">MGQGKANEVENEVEIIPAHVAIIMDGNGRWARQRHLPRIMGHYAGVKAVERTVIAATNIGIRYLSLFAFSTENWKRPKGEVLGLFGLFRYYIKCKVKKLKEENIRLRFSGRTNLLPEDLQDLILWAQDETEKGNRMDLVVCLNYGGRQEIIDAVNRILDTDPETRPKQIDEESFRSYLYLPDLPDPDLIIRTSGEKRISNFWLWQSSYSELYFTDVLWPDFDEVRLREAVEEYQRRERRYGGI</sequence>
<dbReference type="HAMAP" id="MF_01139">
    <property type="entry name" value="ISPT"/>
    <property type="match status" value="1"/>
</dbReference>
<accession>A0ABY1JB90</accession>
<feature type="active site" evidence="2">
    <location>
        <position position="25"/>
    </location>
</feature>
<reference evidence="3 4" key="1">
    <citation type="submission" date="2016-11" db="EMBL/GenBank/DDBJ databases">
        <authorList>
            <person name="Varghese N."/>
            <person name="Submissions S."/>
        </authorList>
    </citation>
    <scope>NUCLEOTIDE SEQUENCE [LARGE SCALE GENOMIC DNA]</scope>
    <source>
        <strain evidence="3 4">DSM 20664</strain>
    </source>
</reference>
<dbReference type="EMBL" id="FSQZ01000001">
    <property type="protein sequence ID" value="SIN63258.1"/>
    <property type="molecule type" value="Genomic_DNA"/>
</dbReference>
<feature type="binding site" evidence="2">
    <location>
        <begin position="197"/>
        <end position="199"/>
    </location>
    <ligand>
        <name>substrate</name>
    </ligand>
</feature>
<comment type="function">
    <text evidence="2">Catalyzes the condensation of isopentenyl diphosphate (IPP) with allylic pyrophosphates generating different type of terpenoids.</text>
</comment>
<dbReference type="PANTHER" id="PTHR10291">
    <property type="entry name" value="DEHYDRODOLICHYL DIPHOSPHATE SYNTHASE FAMILY MEMBER"/>
    <property type="match status" value="1"/>
</dbReference>
<dbReference type="InterPro" id="IPR036424">
    <property type="entry name" value="UPP_synth-like_sf"/>
</dbReference>
<evidence type="ECO:0000256" key="2">
    <source>
        <dbReference type="HAMAP-Rule" id="MF_01139"/>
    </source>
</evidence>
<feature type="binding site" evidence="2">
    <location>
        <position position="210"/>
    </location>
    <ligand>
        <name>Mg(2+)</name>
        <dbReference type="ChEBI" id="CHEBI:18420"/>
    </ligand>
</feature>
<feature type="binding site" evidence="2">
    <location>
        <position position="42"/>
    </location>
    <ligand>
        <name>substrate</name>
    </ligand>
</feature>
<comment type="caution">
    <text evidence="3">The sequence shown here is derived from an EMBL/GenBank/DDBJ whole genome shotgun (WGS) entry which is preliminary data.</text>
</comment>
<dbReference type="Pfam" id="PF01255">
    <property type="entry name" value="Prenyltransf"/>
    <property type="match status" value="1"/>
</dbReference>
<proteinExistence type="inferred from homology"/>
<keyword evidence="4" id="KW-1185">Reference proteome</keyword>
<feature type="binding site" evidence="2">
    <location>
        <begin position="26"/>
        <end position="29"/>
    </location>
    <ligand>
        <name>substrate</name>
    </ligand>
</feature>